<comment type="subcellular location">
    <subcellularLocation>
        <location evidence="2">Cytoplasmic vesicle</location>
        <location evidence="2">COPI-coated vesicle membrane</location>
        <topology evidence="2">Peripheral membrane protein</topology>
        <orientation evidence="2">Cytoplasmic side</orientation>
    </subcellularLocation>
    <subcellularLocation>
        <location evidence="1">Golgi apparatus membrane</location>
        <topology evidence="1">Peripheral membrane protein</topology>
        <orientation evidence="1">Cytoplasmic side</orientation>
    </subcellularLocation>
</comment>
<keyword evidence="12" id="KW-0968">Cytoplasmic vesicle</keyword>
<keyword evidence="10" id="KW-0333">Golgi apparatus</keyword>
<evidence type="ECO:0000256" key="4">
    <source>
        <dbReference type="ARBA" id="ARBA00022448"/>
    </source>
</evidence>
<dbReference type="PANTHER" id="PTHR10261">
    <property type="entry name" value="COATOMER SUBUNIT GAMMA"/>
    <property type="match status" value="1"/>
</dbReference>
<evidence type="ECO:0000259" key="17">
    <source>
        <dbReference type="Pfam" id="PF01602"/>
    </source>
</evidence>
<dbReference type="FunFam" id="2.60.40.1480:FF:000001">
    <property type="entry name" value="Coatomer subunit gamma"/>
    <property type="match status" value="1"/>
</dbReference>
<keyword evidence="9" id="KW-0653">Protein transport</keyword>
<dbReference type="GO" id="GO:0006886">
    <property type="term" value="P:intracellular protein transport"/>
    <property type="evidence" value="ECO:0007669"/>
    <property type="project" value="InterPro"/>
</dbReference>
<feature type="non-terminal residue" evidence="20">
    <location>
        <position position="857"/>
    </location>
</feature>
<accession>R0LCU1</accession>
<keyword evidence="6" id="KW-0597">Phosphoprotein</keyword>
<dbReference type="FunFam" id="3.30.310.10:FF:000006">
    <property type="entry name" value="Coatomer subunit gamma"/>
    <property type="match status" value="1"/>
</dbReference>
<evidence type="ECO:0000256" key="9">
    <source>
        <dbReference type="ARBA" id="ARBA00022927"/>
    </source>
</evidence>
<dbReference type="GO" id="GO:0005198">
    <property type="term" value="F:structural molecule activity"/>
    <property type="evidence" value="ECO:0007669"/>
    <property type="project" value="InterPro"/>
</dbReference>
<evidence type="ECO:0000256" key="10">
    <source>
        <dbReference type="ARBA" id="ARBA00023034"/>
    </source>
</evidence>
<dbReference type="GO" id="GO:0072384">
    <property type="term" value="P:organelle transport along microtubule"/>
    <property type="evidence" value="ECO:0007669"/>
    <property type="project" value="TreeGrafter"/>
</dbReference>
<dbReference type="Pfam" id="PF16381">
    <property type="entry name" value="Coatomer_g_Cpla"/>
    <property type="match status" value="1"/>
</dbReference>
<dbReference type="SUPFAM" id="SSF48371">
    <property type="entry name" value="ARM repeat"/>
    <property type="match status" value="1"/>
</dbReference>
<dbReference type="AlphaFoldDB" id="R0LCU1"/>
<keyword evidence="5" id="KW-0963">Cytoplasm</keyword>
<protein>
    <recommendedName>
        <fullName evidence="15">Coatomer subunit gamma-1</fullName>
    </recommendedName>
    <alternativeName>
        <fullName evidence="16">Gamma-1-coat protein</fullName>
    </alternativeName>
</protein>
<dbReference type="GO" id="GO:0005783">
    <property type="term" value="C:endoplasmic reticulum"/>
    <property type="evidence" value="ECO:0007669"/>
    <property type="project" value="TreeGrafter"/>
</dbReference>
<sequence>AGGGSNPFQHLEKSAVLQEARVFNETPINPRKCAHILTKILYLINQGEHLGVMEATESFFAMTKLFQSNDPTLRRMCYLTIKEMSSIAEDVIIVTSSLTKDMTGKDDNYRGPAVRALCQITDSTMLQAIERYMKQAIVDKVPSVSSSALVSSLHLLKTSYDVVKRWVNEAQEAASSDNIMVQYHALGLLYHVRKNDRLAVNKMLSKFTRHGLKSPFAYCMMIRVASKLLEEEAGSRDSPLFDFIESCLRNKHEMVVYEAASAIVNLPNCTAKELAPAVSVLQLFCSSPKAALRYAAVRTLNKVAMKHPSAVTACNLDLENLVTDSNRSIATLAITTLLKTGSESSIDRLMKQISSFMSEISDEFKVVVVQAINALCQKYPRKHAVLMNFLFTMLREEGGFEYKRAIVDCIISIIEENSESKETGLSHLCEFIEDCEFTVLATRILHLLGQEGPKTNNPSKYIRFIYNRVVLEHEEVRAGAVSALAKFGAQNEEMLPSILVLLKRCVMDDDNEVRDRATFYLNVLEQKQKALNAGYILNGLTVSIPGLERALHQYTLEPSEKPFDLKSVPLATAPIVEQRAENVPVAVVKQPEKVAATRQEIFQARLVVEIEAGVHKLTPCSSYAYSEPAVTAESFKLALFSPPVQFDCTNTLNDQILENVTVQMEPTEGYEVIGYVPAKSLVYNQPGTCYTLVALSEEDPTAVACTFSCMMKFTVKDCDPNTGEADEEGYEDEYVLEDLEVTVADHIQRVLKPNFGAAWDEVGDEFEKEETFTLSAIKTLEEAVSNIVKFLGMQPCERSDKVPDNKNSHTLYLAGVFRGGHDLLVRSRLVLTDTVTMQVTARSGEELPVDVIMASVG</sequence>
<dbReference type="InterPro" id="IPR032154">
    <property type="entry name" value="Coatomer_g_Cpla"/>
</dbReference>
<dbReference type="InterPro" id="IPR009028">
    <property type="entry name" value="Coatomer/calthrin_app_sub_C"/>
</dbReference>
<feature type="domain" description="Coatomer subunit gamma C-terminal" evidence="19">
    <location>
        <begin position="744"/>
        <end position="856"/>
    </location>
</feature>
<evidence type="ECO:0000259" key="18">
    <source>
        <dbReference type="Pfam" id="PF08752"/>
    </source>
</evidence>
<dbReference type="Pfam" id="PF08752">
    <property type="entry name" value="COP-gamma_platf"/>
    <property type="match status" value="1"/>
</dbReference>
<dbReference type="InterPro" id="IPR002553">
    <property type="entry name" value="Clathrin/coatomer_adapt-like_N"/>
</dbReference>
<name>R0LCU1_ANAPL</name>
<comment type="similarity">
    <text evidence="3">Belongs to the COPG family.</text>
</comment>
<evidence type="ECO:0000256" key="7">
    <source>
        <dbReference type="ARBA" id="ARBA00022737"/>
    </source>
</evidence>
<dbReference type="GO" id="GO:0005793">
    <property type="term" value="C:endoplasmic reticulum-Golgi intermediate compartment"/>
    <property type="evidence" value="ECO:0007669"/>
    <property type="project" value="TreeGrafter"/>
</dbReference>
<evidence type="ECO:0000256" key="8">
    <source>
        <dbReference type="ARBA" id="ARBA00022892"/>
    </source>
</evidence>
<keyword evidence="7" id="KW-0677">Repeat</keyword>
<evidence type="ECO:0000313" key="21">
    <source>
        <dbReference type="Proteomes" id="UP000296049"/>
    </source>
</evidence>
<evidence type="ECO:0000256" key="1">
    <source>
        <dbReference type="ARBA" id="ARBA00004255"/>
    </source>
</evidence>
<evidence type="ECO:0000256" key="3">
    <source>
        <dbReference type="ARBA" id="ARBA00010720"/>
    </source>
</evidence>
<dbReference type="FunFam" id="1.25.10.10:FF:001568">
    <property type="entry name" value="Uncharacterized protein"/>
    <property type="match status" value="1"/>
</dbReference>
<evidence type="ECO:0000256" key="5">
    <source>
        <dbReference type="ARBA" id="ARBA00022490"/>
    </source>
</evidence>
<dbReference type="Proteomes" id="UP000296049">
    <property type="component" value="Unassembled WGS sequence"/>
</dbReference>
<comment type="subunit">
    <text evidence="14">Oligomeric complex that consists of at least the alpha, beta, beta', gamma, delta, epsilon and zeta subunits. Interacts with ZNF289/ARFGAP2 through its C-terminal appendage domain. Interacts with EGFR upon EGF treatment; interaction is essential for regulation of EGF-dependent nuclear transport of EGFR by retrograde trafficking from the Golgi to the ER. The coatomer interacts with KDEL receptors; the interaction is important for retrograde trafficking of KDEL-bearing proteins from the Golgi to the endoplasmic reticulum. Interacts with COPB1. Interacts with TMED10 (via C-terminus). Interacts with TMED2, TMED3, TMED7 and TMED9.</text>
</comment>
<dbReference type="InterPro" id="IPR037067">
    <property type="entry name" value="Coatomer_gsu_app_sf"/>
</dbReference>
<feature type="domain" description="Coatomer gamma subunit appendage Ig-like subdomain" evidence="18">
    <location>
        <begin position="644"/>
        <end position="742"/>
    </location>
</feature>
<keyword evidence="21" id="KW-1185">Reference proteome</keyword>
<evidence type="ECO:0000256" key="13">
    <source>
        <dbReference type="ARBA" id="ARBA00055232"/>
    </source>
</evidence>
<dbReference type="GO" id="GO:0000139">
    <property type="term" value="C:Golgi membrane"/>
    <property type="evidence" value="ECO:0007669"/>
    <property type="project" value="UniProtKB-SubCell"/>
</dbReference>
<reference evidence="21" key="1">
    <citation type="journal article" date="2013" name="Nat. Genet.">
        <title>The duck genome and transcriptome provide insight into an avian influenza virus reservoir species.</title>
        <authorList>
            <person name="Huang Y."/>
            <person name="Li Y."/>
            <person name="Burt D.W."/>
            <person name="Chen H."/>
            <person name="Zhang Y."/>
            <person name="Qian W."/>
            <person name="Kim H."/>
            <person name="Gan S."/>
            <person name="Zhao Y."/>
            <person name="Li J."/>
            <person name="Yi K."/>
            <person name="Feng H."/>
            <person name="Zhu P."/>
            <person name="Li B."/>
            <person name="Liu Q."/>
            <person name="Fairley S."/>
            <person name="Magor K.E."/>
            <person name="Du Z."/>
            <person name="Hu X."/>
            <person name="Goodman L."/>
            <person name="Tafer H."/>
            <person name="Vignal A."/>
            <person name="Lee T."/>
            <person name="Kim K.W."/>
            <person name="Sheng Z."/>
            <person name="An Y."/>
            <person name="Searle S."/>
            <person name="Herrero J."/>
            <person name="Groenen M.A."/>
            <person name="Crooijmans R.P."/>
            <person name="Faraut T."/>
            <person name="Cai Q."/>
            <person name="Webster R.G."/>
            <person name="Aldridge J.R."/>
            <person name="Warren W.C."/>
            <person name="Bartschat S."/>
            <person name="Kehr S."/>
            <person name="Marz M."/>
            <person name="Stadler P.F."/>
            <person name="Smith J."/>
            <person name="Kraus R.H."/>
            <person name="Zhao Y."/>
            <person name="Ren L."/>
            <person name="Fei J."/>
            <person name="Morisson M."/>
            <person name="Kaiser P."/>
            <person name="Griffin D.K."/>
            <person name="Rao M."/>
            <person name="Pitel F."/>
            <person name="Wang J."/>
            <person name="Li N."/>
        </authorList>
    </citation>
    <scope>NUCLEOTIDE SEQUENCE [LARGE SCALE GENOMIC DNA]</scope>
</reference>
<dbReference type="GO" id="GO:0030126">
    <property type="term" value="C:COPI vesicle coat"/>
    <property type="evidence" value="ECO:0007669"/>
    <property type="project" value="InterPro"/>
</dbReference>
<evidence type="ECO:0000256" key="2">
    <source>
        <dbReference type="ARBA" id="ARBA00004347"/>
    </source>
</evidence>
<evidence type="ECO:0000256" key="14">
    <source>
        <dbReference type="ARBA" id="ARBA00065059"/>
    </source>
</evidence>
<evidence type="ECO:0000313" key="20">
    <source>
        <dbReference type="EMBL" id="EOA98107.1"/>
    </source>
</evidence>
<feature type="non-terminal residue" evidence="20">
    <location>
        <position position="1"/>
    </location>
</feature>
<organism evidence="20 21">
    <name type="scientific">Anas platyrhynchos</name>
    <name type="common">Mallard</name>
    <name type="synonym">Anas boschas</name>
    <dbReference type="NCBI Taxonomy" id="8839"/>
    <lineage>
        <taxon>Eukaryota</taxon>
        <taxon>Metazoa</taxon>
        <taxon>Chordata</taxon>
        <taxon>Craniata</taxon>
        <taxon>Vertebrata</taxon>
        <taxon>Euteleostomi</taxon>
        <taxon>Archelosauria</taxon>
        <taxon>Archosauria</taxon>
        <taxon>Dinosauria</taxon>
        <taxon>Saurischia</taxon>
        <taxon>Theropoda</taxon>
        <taxon>Coelurosauria</taxon>
        <taxon>Aves</taxon>
        <taxon>Neognathae</taxon>
        <taxon>Galloanserae</taxon>
        <taxon>Anseriformes</taxon>
        <taxon>Anatidae</taxon>
        <taxon>Anatinae</taxon>
        <taxon>Anas</taxon>
    </lineage>
</organism>
<dbReference type="Gene3D" id="3.30.310.10">
    <property type="entry name" value="TATA-Binding Protein"/>
    <property type="match status" value="1"/>
</dbReference>
<dbReference type="Gene3D" id="1.25.10.10">
    <property type="entry name" value="Leucine-rich Repeat Variant"/>
    <property type="match status" value="2"/>
</dbReference>
<dbReference type="InterPro" id="IPR017106">
    <property type="entry name" value="Coatomer_gsu"/>
</dbReference>
<dbReference type="Pfam" id="PF01602">
    <property type="entry name" value="Adaptin_N"/>
    <property type="match status" value="1"/>
</dbReference>
<comment type="function">
    <text evidence="13">The coatomer is a cytosolic protein complex that binds to dilysine motifs and reversibly associates with Golgi non-clathrin-coated vesicles, which further mediate biosynthetic protein transport from the ER, via the Golgi up to the trans Golgi network. Coatomer complex is required for budding from Golgi membranes, and is essential for the retrograde Golgi-to-ER transport of dilysine-tagged proteins. In mammals, the coatomer can only be recruited by membranes associated to ADP-ribosylation factors (ARFs), which are small GTP-binding proteins; the complex also influences the Golgi structural integrity, as well as the processing, activity, and endocytic recycling of LDL receptors. Required for limiting lipid storage in lipid droplets. Involved in lipid homeostasis by regulating the presence of perilipin family members PLIN2 and PLIN3 at the lipid droplet surface and promoting the association of adipocyte triglyceride lipase (PNPLA2) with the lipid droplet surface to mediate lipolysis.</text>
</comment>
<dbReference type="EMBL" id="KB743551">
    <property type="protein sequence ID" value="EOA98107.1"/>
    <property type="molecule type" value="Genomic_DNA"/>
</dbReference>
<dbReference type="FunFam" id="1.25.10.10:FF:000038">
    <property type="entry name" value="Coatomer subunit gamma"/>
    <property type="match status" value="1"/>
</dbReference>
<dbReference type="GO" id="GO:0009306">
    <property type="term" value="P:protein secretion"/>
    <property type="evidence" value="ECO:0007669"/>
    <property type="project" value="TreeGrafter"/>
</dbReference>
<dbReference type="InterPro" id="IPR016024">
    <property type="entry name" value="ARM-type_fold"/>
</dbReference>
<evidence type="ECO:0000256" key="6">
    <source>
        <dbReference type="ARBA" id="ARBA00022553"/>
    </source>
</evidence>
<dbReference type="InterPro" id="IPR013041">
    <property type="entry name" value="Clathrin_app_Ig-like_sf"/>
</dbReference>
<keyword evidence="11" id="KW-0472">Membrane</keyword>
<dbReference type="PIRSF" id="PIRSF037093">
    <property type="entry name" value="Coatomer_gamma_subunit"/>
    <property type="match status" value="1"/>
</dbReference>
<evidence type="ECO:0000256" key="15">
    <source>
        <dbReference type="ARBA" id="ARBA00071669"/>
    </source>
</evidence>
<keyword evidence="8" id="KW-0931">ER-Golgi transport</keyword>
<dbReference type="SUPFAM" id="SSF49348">
    <property type="entry name" value="Clathrin adaptor appendage domain"/>
    <property type="match status" value="1"/>
</dbReference>
<dbReference type="InterPro" id="IPR011989">
    <property type="entry name" value="ARM-like"/>
</dbReference>
<dbReference type="InterPro" id="IPR012295">
    <property type="entry name" value="TBP_dom_sf"/>
</dbReference>
<evidence type="ECO:0000259" key="19">
    <source>
        <dbReference type="Pfam" id="PF16381"/>
    </source>
</evidence>
<dbReference type="Gene3D" id="2.60.40.1480">
    <property type="entry name" value="Coatomer, gamma subunit, appendage domain"/>
    <property type="match status" value="1"/>
</dbReference>
<keyword evidence="4" id="KW-0813">Transport</keyword>
<gene>
    <name evidence="20" type="ORF">Anapl_14012</name>
</gene>
<dbReference type="SUPFAM" id="SSF55711">
    <property type="entry name" value="Subdomain of clathrin and coatomer appendage domain"/>
    <property type="match status" value="1"/>
</dbReference>
<dbReference type="GO" id="GO:0006888">
    <property type="term" value="P:endoplasmic reticulum to Golgi vesicle-mediated transport"/>
    <property type="evidence" value="ECO:0007669"/>
    <property type="project" value="TreeGrafter"/>
</dbReference>
<dbReference type="InterPro" id="IPR013040">
    <property type="entry name" value="Coatomer_gsu_app_Ig-like_dom"/>
</dbReference>
<dbReference type="PANTHER" id="PTHR10261:SF3">
    <property type="entry name" value="COATOMER SUBUNIT GAMMA-1"/>
    <property type="match status" value="1"/>
</dbReference>
<evidence type="ECO:0000256" key="16">
    <source>
        <dbReference type="ARBA" id="ARBA00079157"/>
    </source>
</evidence>
<evidence type="ECO:0000256" key="12">
    <source>
        <dbReference type="ARBA" id="ARBA00023329"/>
    </source>
</evidence>
<dbReference type="GO" id="GO:0006891">
    <property type="term" value="P:intra-Golgi vesicle-mediated transport"/>
    <property type="evidence" value="ECO:0007669"/>
    <property type="project" value="TreeGrafter"/>
</dbReference>
<proteinExistence type="inferred from homology"/>
<evidence type="ECO:0000256" key="11">
    <source>
        <dbReference type="ARBA" id="ARBA00023136"/>
    </source>
</evidence>
<feature type="domain" description="Clathrin/coatomer adaptor adaptin-like N-terminal" evidence="17">
    <location>
        <begin position="13"/>
        <end position="527"/>
    </location>
</feature>